<dbReference type="Proteomes" id="UP001154282">
    <property type="component" value="Unassembled WGS sequence"/>
</dbReference>
<evidence type="ECO:0000256" key="1">
    <source>
        <dbReference type="SAM" id="MobiDB-lite"/>
    </source>
</evidence>
<organism evidence="2 3">
    <name type="scientific">Linum tenue</name>
    <dbReference type="NCBI Taxonomy" id="586396"/>
    <lineage>
        <taxon>Eukaryota</taxon>
        <taxon>Viridiplantae</taxon>
        <taxon>Streptophyta</taxon>
        <taxon>Embryophyta</taxon>
        <taxon>Tracheophyta</taxon>
        <taxon>Spermatophyta</taxon>
        <taxon>Magnoliopsida</taxon>
        <taxon>eudicotyledons</taxon>
        <taxon>Gunneridae</taxon>
        <taxon>Pentapetalae</taxon>
        <taxon>rosids</taxon>
        <taxon>fabids</taxon>
        <taxon>Malpighiales</taxon>
        <taxon>Linaceae</taxon>
        <taxon>Linum</taxon>
    </lineage>
</organism>
<dbReference type="EMBL" id="CAMGYJ010000006">
    <property type="protein sequence ID" value="CAI0430316.1"/>
    <property type="molecule type" value="Genomic_DNA"/>
</dbReference>
<comment type="caution">
    <text evidence="2">The sequence shown here is derived from an EMBL/GenBank/DDBJ whole genome shotgun (WGS) entry which is preliminary data.</text>
</comment>
<evidence type="ECO:0000313" key="2">
    <source>
        <dbReference type="EMBL" id="CAI0430316.1"/>
    </source>
</evidence>
<name>A0AAV0LAH7_9ROSI</name>
<gene>
    <name evidence="2" type="ORF">LITE_LOCUS22551</name>
</gene>
<proteinExistence type="predicted"/>
<protein>
    <submittedName>
        <fullName evidence="2">Uncharacterized protein</fullName>
    </submittedName>
</protein>
<sequence length="22" mass="2383">MRRVAGAGGPMRPFGRGWPLGR</sequence>
<evidence type="ECO:0000313" key="3">
    <source>
        <dbReference type="Proteomes" id="UP001154282"/>
    </source>
</evidence>
<feature type="region of interest" description="Disordered" evidence="1">
    <location>
        <begin position="1"/>
        <end position="22"/>
    </location>
</feature>
<accession>A0AAV0LAH7</accession>
<keyword evidence="3" id="KW-1185">Reference proteome</keyword>
<dbReference type="AlphaFoldDB" id="A0AAV0LAH7"/>
<reference evidence="2" key="1">
    <citation type="submission" date="2022-08" db="EMBL/GenBank/DDBJ databases">
        <authorList>
            <person name="Gutierrez-Valencia J."/>
        </authorList>
    </citation>
    <scope>NUCLEOTIDE SEQUENCE</scope>
</reference>